<reference evidence="1" key="1">
    <citation type="submission" date="2024-09" db="EMBL/GenBank/DDBJ databases">
        <title>Black Yeasts Isolated from many extreme environments.</title>
        <authorList>
            <person name="Coleine C."/>
            <person name="Stajich J.E."/>
            <person name="Selbmann L."/>
        </authorList>
    </citation>
    <scope>NUCLEOTIDE SEQUENCE</scope>
    <source>
        <strain evidence="1">CCFEE 5737</strain>
    </source>
</reference>
<dbReference type="Proteomes" id="UP001186974">
    <property type="component" value="Unassembled WGS sequence"/>
</dbReference>
<sequence length="189" mass="19786">MHHVPLLGFSLALLSTVSAFVLPANQADGFYQVRRSASGSEIHESVKTAPSDRRTTTSSSSSAETHQLAKRGWGHTYCGCGIELSHDDTDAAVADLKAQLGDRSYINPGEAYYSVRGGVVAFVCNDDGNAPLKAWTDVVTQAAQQVTDSCGLYIAGSTGANFEFSIGYMQNSDGLDFCGSALSSGAGSC</sequence>
<gene>
    <name evidence="1" type="ORF">LTS18_004242</name>
</gene>
<accession>A0ACC3DZN7</accession>
<evidence type="ECO:0000313" key="2">
    <source>
        <dbReference type="Proteomes" id="UP001186974"/>
    </source>
</evidence>
<protein>
    <submittedName>
        <fullName evidence="1">Uncharacterized protein</fullName>
    </submittedName>
</protein>
<organism evidence="1 2">
    <name type="scientific">Coniosporium uncinatum</name>
    <dbReference type="NCBI Taxonomy" id="93489"/>
    <lineage>
        <taxon>Eukaryota</taxon>
        <taxon>Fungi</taxon>
        <taxon>Dikarya</taxon>
        <taxon>Ascomycota</taxon>
        <taxon>Pezizomycotina</taxon>
        <taxon>Dothideomycetes</taxon>
        <taxon>Dothideomycetes incertae sedis</taxon>
        <taxon>Coniosporium</taxon>
    </lineage>
</organism>
<proteinExistence type="predicted"/>
<name>A0ACC3DZN7_9PEZI</name>
<comment type="caution">
    <text evidence="1">The sequence shown here is derived from an EMBL/GenBank/DDBJ whole genome shotgun (WGS) entry which is preliminary data.</text>
</comment>
<keyword evidence="2" id="KW-1185">Reference proteome</keyword>
<dbReference type="EMBL" id="JAWDJW010000001">
    <property type="protein sequence ID" value="KAK3082330.1"/>
    <property type="molecule type" value="Genomic_DNA"/>
</dbReference>
<evidence type="ECO:0000313" key="1">
    <source>
        <dbReference type="EMBL" id="KAK3082330.1"/>
    </source>
</evidence>